<dbReference type="InterPro" id="IPR027624">
    <property type="entry name" value="TOMM_cyclo_SagD"/>
</dbReference>
<dbReference type="Gene3D" id="3.30.40.250">
    <property type="match status" value="1"/>
</dbReference>
<keyword evidence="3" id="KW-1185">Reference proteome</keyword>
<dbReference type="OrthoDB" id="5380721at2"/>
<accession>A0A4U1JHJ6</accession>
<feature type="domain" description="YcaO" evidence="1">
    <location>
        <begin position="379"/>
        <end position="746"/>
    </location>
</feature>
<dbReference type="Pfam" id="PF21084">
    <property type="entry name" value="WHD_DUF4423_like"/>
    <property type="match status" value="1"/>
</dbReference>
<protein>
    <submittedName>
        <fullName evidence="2">TOMM leader peptide-binding protein</fullName>
    </submittedName>
</protein>
<dbReference type="InterPro" id="IPR022291">
    <property type="entry name" value="Bacteriocin_synth_cyclodeHase"/>
</dbReference>
<reference evidence="2 3" key="1">
    <citation type="submission" date="2019-04" db="EMBL/GenBank/DDBJ databases">
        <authorList>
            <person name="Li Y."/>
            <person name="Wang J."/>
        </authorList>
    </citation>
    <scope>NUCLEOTIDE SEQUENCE [LARGE SCALE GENOMIC DNA]</scope>
    <source>
        <strain evidence="2 3">DSM 14668</strain>
    </source>
</reference>
<evidence type="ECO:0000313" key="2">
    <source>
        <dbReference type="EMBL" id="TKD11870.1"/>
    </source>
</evidence>
<sequence length="746" mass="83058">MLARPRFKHSYRVEPIEGEGVYLLWEGGSHVLHGRTYQALVPLLTGALTEQEICQRLEAHVSPAEVFYAITMLRKGGFVTNDEADMPRAEAAFWDALGAAPAQARERLLRARVALVAMGDVDTRAIAEALAELSIETAAEGELPLVVVDDYLHPDLEAWNRAQLEKGTPWLLVRPAGSDGWLGPLFFPGKTGCWRCLAHRLEGHRRVERYLERRTGKPVHPPALAALPSTRRALAATIATAVARWAVLDEIPALEGRVVTMDTTSFESRTHLLVRRPQCPACGNHERIARGQESPVLLEPTPRTFSADGGFRQATPEETYERLAHHLSPVTGIVSRLHRNIRPEDDPRLVFSYSTDHNFAQMAHDLSSLRSSLRSHSGGKGRTDIQAKTGAMCESIERYAGVFQGDEARVRAVQAELGEAAIDPVALMGYSARQYDERAWWNRHGEMSTWVPEPFVPAQSIEWSPVWSLTEQRRRYVPTGFCYYGYPFREGPVFTRADSNGCAAGNTRAEAVLQGFLELVERDAVALWWYNRLRMPGVDLGSFEEPYLLATVAHWRARGRELWALDLTSDLGIPTFAAISRQIEGPFPAILFGFGAHLDARLALLRAVTEHNQLMPFAFTGDAGKPSPGGLIVDWLRQATLESEPHLRPSDAPLYASRNFAPPVGEDLREAVAFCIERARDRGLETLVLDQTRPDTSLVVVKVIVPGLRHFWARLGPGRLYDVPVAMGWLESPLAEESMNPHPMFV</sequence>
<dbReference type="Pfam" id="PF02624">
    <property type="entry name" value="YcaO"/>
    <property type="match status" value="1"/>
</dbReference>
<dbReference type="PANTHER" id="PTHR37809">
    <property type="entry name" value="RIBOSOMAL PROTEIN S12 METHYLTHIOTRANSFERASE ACCESSORY FACTOR YCAO"/>
    <property type="match status" value="1"/>
</dbReference>
<dbReference type="PANTHER" id="PTHR37809:SF1">
    <property type="entry name" value="RIBOSOMAL PROTEIN S12 METHYLTHIOTRANSFERASE ACCESSORY FACTOR YCAO"/>
    <property type="match status" value="1"/>
</dbReference>
<dbReference type="Gene3D" id="3.40.50.720">
    <property type="entry name" value="NAD(P)-binding Rossmann-like Domain"/>
    <property type="match status" value="1"/>
</dbReference>
<evidence type="ECO:0000313" key="3">
    <source>
        <dbReference type="Proteomes" id="UP000309215"/>
    </source>
</evidence>
<dbReference type="EMBL" id="SSMQ01000005">
    <property type="protein sequence ID" value="TKD11870.1"/>
    <property type="molecule type" value="Genomic_DNA"/>
</dbReference>
<dbReference type="InterPro" id="IPR049274">
    <property type="entry name" value="LynD/TruD_wHTH-like"/>
</dbReference>
<dbReference type="Gene3D" id="3.30.160.660">
    <property type="match status" value="1"/>
</dbReference>
<organism evidence="2 3">
    <name type="scientific">Polyangium fumosum</name>
    <dbReference type="NCBI Taxonomy" id="889272"/>
    <lineage>
        <taxon>Bacteria</taxon>
        <taxon>Pseudomonadati</taxon>
        <taxon>Myxococcota</taxon>
        <taxon>Polyangia</taxon>
        <taxon>Polyangiales</taxon>
        <taxon>Polyangiaceae</taxon>
        <taxon>Polyangium</taxon>
    </lineage>
</organism>
<dbReference type="RefSeq" id="WP_136928144.1">
    <property type="nucleotide sequence ID" value="NZ_SSMQ01000005.1"/>
</dbReference>
<proteinExistence type="predicted"/>
<dbReference type="GO" id="GO:0008641">
    <property type="term" value="F:ubiquitin-like modifier activating enzyme activity"/>
    <property type="evidence" value="ECO:0007669"/>
    <property type="project" value="InterPro"/>
</dbReference>
<dbReference type="AlphaFoldDB" id="A0A4U1JHJ6"/>
<dbReference type="InterPro" id="IPR003776">
    <property type="entry name" value="YcaO-like_dom"/>
</dbReference>
<dbReference type="InterPro" id="IPR035985">
    <property type="entry name" value="Ubiquitin-activating_enz"/>
</dbReference>
<dbReference type="NCBIfam" id="TIGR03604">
    <property type="entry name" value="TOMM_cyclo_SagD"/>
    <property type="match status" value="1"/>
</dbReference>
<name>A0A4U1JHJ6_9BACT</name>
<dbReference type="NCBIfam" id="TIGR03882">
    <property type="entry name" value="cyclo_dehyd_2"/>
    <property type="match status" value="1"/>
</dbReference>
<dbReference type="Proteomes" id="UP000309215">
    <property type="component" value="Unassembled WGS sequence"/>
</dbReference>
<comment type="caution">
    <text evidence="2">The sequence shown here is derived from an EMBL/GenBank/DDBJ whole genome shotgun (WGS) entry which is preliminary data.</text>
</comment>
<dbReference type="SUPFAM" id="SSF69572">
    <property type="entry name" value="Activating enzymes of the ubiquitin-like proteins"/>
    <property type="match status" value="1"/>
</dbReference>
<evidence type="ECO:0000259" key="1">
    <source>
        <dbReference type="PROSITE" id="PS51664"/>
    </source>
</evidence>
<dbReference type="Gene3D" id="3.90.930.60">
    <property type="match status" value="1"/>
</dbReference>
<gene>
    <name evidence="2" type="ORF">E8A74_06990</name>
</gene>
<dbReference type="Gene3D" id="3.30.1330.230">
    <property type="match status" value="2"/>
</dbReference>
<dbReference type="NCBIfam" id="TIGR00702">
    <property type="entry name" value="YcaO-type kinase domain"/>
    <property type="match status" value="1"/>
</dbReference>
<dbReference type="PROSITE" id="PS51664">
    <property type="entry name" value="YCAO"/>
    <property type="match status" value="1"/>
</dbReference>